<evidence type="ECO:0000259" key="14">
    <source>
        <dbReference type="Pfam" id="PF20260"/>
    </source>
</evidence>
<keyword evidence="8 12" id="KW-0808">Transferase</keyword>
<keyword evidence="16" id="KW-1185">Reference proteome</keyword>
<evidence type="ECO:0000256" key="11">
    <source>
        <dbReference type="ARBA" id="ARBA00047944"/>
    </source>
</evidence>
<dbReference type="GO" id="GO:0070475">
    <property type="term" value="P:rRNA base methylation"/>
    <property type="evidence" value="ECO:0007669"/>
    <property type="project" value="TreeGrafter"/>
</dbReference>
<dbReference type="NCBIfam" id="NF008692">
    <property type="entry name" value="PRK11713.1-5"/>
    <property type="match status" value="1"/>
</dbReference>
<dbReference type="EMBL" id="LGTE01000021">
    <property type="protein sequence ID" value="KNZ68820.1"/>
    <property type="molecule type" value="Genomic_DNA"/>
</dbReference>
<dbReference type="Gene3D" id="3.40.1280.10">
    <property type="match status" value="1"/>
</dbReference>
<evidence type="ECO:0000256" key="3">
    <source>
        <dbReference type="ARBA" id="ARBA00012328"/>
    </source>
</evidence>
<evidence type="ECO:0000256" key="8">
    <source>
        <dbReference type="ARBA" id="ARBA00022679"/>
    </source>
</evidence>
<feature type="domain" description="Ribosomal RNA small subunit methyltransferase E methyltransferase" evidence="13">
    <location>
        <begin position="73"/>
        <end position="238"/>
    </location>
</feature>
<comment type="caution">
    <text evidence="15">The sequence shown here is derived from an EMBL/GenBank/DDBJ whole genome shotgun (WGS) entry which is preliminary data.</text>
</comment>
<dbReference type="Pfam" id="PF04452">
    <property type="entry name" value="Methyltrans_RNA"/>
    <property type="match status" value="1"/>
</dbReference>
<organism evidence="15 16">
    <name type="scientific">Thermincola ferriacetica</name>
    <dbReference type="NCBI Taxonomy" id="281456"/>
    <lineage>
        <taxon>Bacteria</taxon>
        <taxon>Bacillati</taxon>
        <taxon>Bacillota</taxon>
        <taxon>Clostridia</taxon>
        <taxon>Eubacteriales</taxon>
        <taxon>Thermincolaceae</taxon>
        <taxon>Thermincola</taxon>
    </lineage>
</organism>
<dbReference type="PANTHER" id="PTHR30027">
    <property type="entry name" value="RIBOSOMAL RNA SMALL SUBUNIT METHYLTRANSFERASE E"/>
    <property type="match status" value="1"/>
</dbReference>
<evidence type="ECO:0000256" key="6">
    <source>
        <dbReference type="ARBA" id="ARBA00022552"/>
    </source>
</evidence>
<protein>
    <recommendedName>
        <fullName evidence="4 12">Ribosomal RNA small subunit methyltransferase E</fullName>
        <ecNumber evidence="3 12">2.1.1.193</ecNumber>
    </recommendedName>
</protein>
<sequence>MARFFVKDEQVKGVQVFIVGSDVRHISKVLRMQPGDCLTLIDEAGTEYEARITQIAPERITCEIVTETSVNREPPLEVILCQGLPKGDKLELIIQKGVELGVTRIIPVSCTRSVVQLTEEKAAKRRERWQRVALEAAKQCRRNKVPEVSPLTGFDEALQLIPDGVLAVIPWEDAVGTGLKKVLRSYNNRGQVWIFIGPEGGFTEAEIEKAKGKGVVPVTLGRRILRTETAGIAAITMVLYQLGDLGGMA</sequence>
<dbReference type="InterPro" id="IPR029028">
    <property type="entry name" value="Alpha/beta_knot_MTases"/>
</dbReference>
<evidence type="ECO:0000256" key="9">
    <source>
        <dbReference type="ARBA" id="ARBA00022691"/>
    </source>
</evidence>
<dbReference type="CDD" id="cd18084">
    <property type="entry name" value="RsmE-like"/>
    <property type="match status" value="1"/>
</dbReference>
<dbReference type="PIRSF" id="PIRSF015601">
    <property type="entry name" value="MTase_slr0722"/>
    <property type="match status" value="1"/>
</dbReference>
<dbReference type="InterPro" id="IPR006700">
    <property type="entry name" value="RsmE"/>
</dbReference>
<dbReference type="SUPFAM" id="SSF88697">
    <property type="entry name" value="PUA domain-like"/>
    <property type="match status" value="1"/>
</dbReference>
<evidence type="ECO:0000256" key="10">
    <source>
        <dbReference type="ARBA" id="ARBA00025699"/>
    </source>
</evidence>
<dbReference type="InterPro" id="IPR046886">
    <property type="entry name" value="RsmE_MTase_dom"/>
</dbReference>
<dbReference type="InterPro" id="IPR029026">
    <property type="entry name" value="tRNA_m1G_MTases_N"/>
</dbReference>
<keyword evidence="7 12" id="KW-0489">Methyltransferase</keyword>
<dbReference type="RefSeq" id="WP_052218637.1">
    <property type="nucleotide sequence ID" value="NZ_LGTE01000021.1"/>
</dbReference>
<comment type="subcellular location">
    <subcellularLocation>
        <location evidence="1 12">Cytoplasm</location>
    </subcellularLocation>
</comment>
<dbReference type="GO" id="GO:0070042">
    <property type="term" value="F:rRNA (uridine-N3-)-methyltransferase activity"/>
    <property type="evidence" value="ECO:0007669"/>
    <property type="project" value="TreeGrafter"/>
</dbReference>
<dbReference type="InterPro" id="IPR046887">
    <property type="entry name" value="RsmE_PUA-like"/>
</dbReference>
<evidence type="ECO:0000256" key="1">
    <source>
        <dbReference type="ARBA" id="ARBA00004496"/>
    </source>
</evidence>
<evidence type="ECO:0000256" key="5">
    <source>
        <dbReference type="ARBA" id="ARBA00022490"/>
    </source>
</evidence>
<dbReference type="PANTHER" id="PTHR30027:SF3">
    <property type="entry name" value="16S RRNA (URACIL(1498)-N(3))-METHYLTRANSFERASE"/>
    <property type="match status" value="1"/>
</dbReference>
<comment type="similarity">
    <text evidence="2 12">Belongs to the RNA methyltransferase RsmE family.</text>
</comment>
<gene>
    <name evidence="15" type="ORF">Tfer_2542</name>
</gene>
<reference evidence="16" key="1">
    <citation type="submission" date="2015-07" db="EMBL/GenBank/DDBJ databases">
        <title>Complete Genome of Thermincola ferriacetica strain Z-0001T.</title>
        <authorList>
            <person name="Lusk B."/>
            <person name="Badalamenti J.P."/>
            <person name="Parameswaran P."/>
            <person name="Bond D.R."/>
            <person name="Torres C.I."/>
        </authorList>
    </citation>
    <scope>NUCLEOTIDE SEQUENCE [LARGE SCALE GENOMIC DNA]</scope>
    <source>
        <strain evidence="16">Z-0001</strain>
    </source>
</reference>
<evidence type="ECO:0000313" key="15">
    <source>
        <dbReference type="EMBL" id="KNZ68820.1"/>
    </source>
</evidence>
<keyword evidence="5 12" id="KW-0963">Cytoplasm</keyword>
<evidence type="ECO:0000256" key="7">
    <source>
        <dbReference type="ARBA" id="ARBA00022603"/>
    </source>
</evidence>
<dbReference type="PATRIC" id="fig|281456.6.peg.2695"/>
<dbReference type="InterPro" id="IPR015947">
    <property type="entry name" value="PUA-like_sf"/>
</dbReference>
<comment type="catalytic activity">
    <reaction evidence="11 12">
        <text>uridine(1498) in 16S rRNA + S-adenosyl-L-methionine = N(3)-methyluridine(1498) in 16S rRNA + S-adenosyl-L-homocysteine + H(+)</text>
        <dbReference type="Rhea" id="RHEA:42920"/>
        <dbReference type="Rhea" id="RHEA-COMP:10283"/>
        <dbReference type="Rhea" id="RHEA-COMP:10284"/>
        <dbReference type="ChEBI" id="CHEBI:15378"/>
        <dbReference type="ChEBI" id="CHEBI:57856"/>
        <dbReference type="ChEBI" id="CHEBI:59789"/>
        <dbReference type="ChEBI" id="CHEBI:65315"/>
        <dbReference type="ChEBI" id="CHEBI:74502"/>
        <dbReference type="EC" id="2.1.1.193"/>
    </reaction>
</comment>
<keyword evidence="9 12" id="KW-0949">S-adenosyl-L-methionine</keyword>
<dbReference type="GO" id="GO:0005737">
    <property type="term" value="C:cytoplasm"/>
    <property type="evidence" value="ECO:0007669"/>
    <property type="project" value="UniProtKB-SubCell"/>
</dbReference>
<dbReference type="NCBIfam" id="NF008709">
    <property type="entry name" value="PRK11713.7-4"/>
    <property type="match status" value="1"/>
</dbReference>
<evidence type="ECO:0000256" key="4">
    <source>
        <dbReference type="ARBA" id="ARBA00013673"/>
    </source>
</evidence>
<comment type="function">
    <text evidence="10 12">Specifically methylates the N3 position of the uracil ring of uridine 1498 (m3U1498) in 16S rRNA. Acts on the fully assembled 30S ribosomal subunit.</text>
</comment>
<proteinExistence type="inferred from homology"/>
<evidence type="ECO:0000256" key="2">
    <source>
        <dbReference type="ARBA" id="ARBA00005528"/>
    </source>
</evidence>
<evidence type="ECO:0000259" key="13">
    <source>
        <dbReference type="Pfam" id="PF04452"/>
    </source>
</evidence>
<dbReference type="Pfam" id="PF20260">
    <property type="entry name" value="PUA_4"/>
    <property type="match status" value="1"/>
</dbReference>
<dbReference type="NCBIfam" id="TIGR00046">
    <property type="entry name" value="RsmE family RNA methyltransferase"/>
    <property type="match status" value="1"/>
</dbReference>
<dbReference type="EC" id="2.1.1.193" evidence="3 12"/>
<evidence type="ECO:0000313" key="16">
    <source>
        <dbReference type="Proteomes" id="UP000037175"/>
    </source>
</evidence>
<dbReference type="SUPFAM" id="SSF75217">
    <property type="entry name" value="alpha/beta knot"/>
    <property type="match status" value="1"/>
</dbReference>
<name>A0A0L6VZX4_9FIRM</name>
<keyword evidence="6 12" id="KW-0698">rRNA processing</keyword>
<dbReference type="Proteomes" id="UP000037175">
    <property type="component" value="Unassembled WGS sequence"/>
</dbReference>
<accession>A0A0L6VZX4</accession>
<evidence type="ECO:0000256" key="12">
    <source>
        <dbReference type="PIRNR" id="PIRNR015601"/>
    </source>
</evidence>
<dbReference type="AlphaFoldDB" id="A0A0L6VZX4"/>
<feature type="domain" description="Ribosomal RNA small subunit methyltransferase E PUA-like" evidence="14">
    <location>
        <begin position="20"/>
        <end position="64"/>
    </location>
</feature>